<dbReference type="EMBL" id="UYSL01025084">
    <property type="protein sequence ID" value="VDL84121.1"/>
    <property type="molecule type" value="Genomic_DNA"/>
</dbReference>
<evidence type="ECO:0000313" key="2">
    <source>
        <dbReference type="EMBL" id="VDL84121.1"/>
    </source>
</evidence>
<dbReference type="AlphaFoldDB" id="A0A0N4YT11"/>
<evidence type="ECO:0000256" key="1">
    <source>
        <dbReference type="SAM" id="Phobius"/>
    </source>
</evidence>
<evidence type="ECO:0000313" key="3">
    <source>
        <dbReference type="Proteomes" id="UP000271162"/>
    </source>
</evidence>
<organism evidence="4">
    <name type="scientific">Nippostrongylus brasiliensis</name>
    <name type="common">Rat hookworm</name>
    <dbReference type="NCBI Taxonomy" id="27835"/>
    <lineage>
        <taxon>Eukaryota</taxon>
        <taxon>Metazoa</taxon>
        <taxon>Ecdysozoa</taxon>
        <taxon>Nematoda</taxon>
        <taxon>Chromadorea</taxon>
        <taxon>Rhabditida</taxon>
        <taxon>Rhabditina</taxon>
        <taxon>Rhabditomorpha</taxon>
        <taxon>Strongyloidea</taxon>
        <taxon>Heligmosomidae</taxon>
        <taxon>Nippostrongylus</taxon>
    </lineage>
</organism>
<reference evidence="2 3" key="2">
    <citation type="submission" date="2018-11" db="EMBL/GenBank/DDBJ databases">
        <authorList>
            <consortium name="Pathogen Informatics"/>
        </authorList>
    </citation>
    <scope>NUCLEOTIDE SEQUENCE [LARGE SCALE GENOMIC DNA]</scope>
</reference>
<dbReference type="WBParaSite" id="NBR_0002038301-mRNA-1">
    <property type="protein sequence ID" value="NBR_0002038301-mRNA-1"/>
    <property type="gene ID" value="NBR_0002038301"/>
</dbReference>
<gene>
    <name evidence="2" type="ORF">NBR_LOCUS20384</name>
</gene>
<protein>
    <submittedName>
        <fullName evidence="4">DUF21 domain-containing protein</fullName>
    </submittedName>
</protein>
<keyword evidence="1" id="KW-0472">Membrane</keyword>
<dbReference type="Proteomes" id="UP000271162">
    <property type="component" value="Unassembled WGS sequence"/>
</dbReference>
<evidence type="ECO:0000313" key="4">
    <source>
        <dbReference type="WBParaSite" id="NBR_0002038301-mRNA-1"/>
    </source>
</evidence>
<name>A0A0N4YT11_NIPBR</name>
<keyword evidence="1" id="KW-0812">Transmembrane</keyword>
<keyword evidence="3" id="KW-1185">Reference proteome</keyword>
<feature type="transmembrane region" description="Helical" evidence="1">
    <location>
        <begin position="12"/>
        <end position="41"/>
    </location>
</feature>
<reference evidence="4" key="1">
    <citation type="submission" date="2017-02" db="UniProtKB">
        <authorList>
            <consortium name="WormBaseParasite"/>
        </authorList>
    </citation>
    <scope>IDENTIFICATION</scope>
</reference>
<accession>A0A0N4YT11</accession>
<keyword evidence="1" id="KW-1133">Transmembrane helix</keyword>
<sequence length="129" mass="14276">MGAAVDEVEEAIILVLIVAGILTENPTIALVVFLLVALGNITYNEKITLKKPPAVWPAAEKKVWGEEPPRSLLRIVVMGIRVGLDVYSMVTKPDRRKVCVFILLGLWRLRMAWVDKAAEEQKSSQQAPA</sequence>
<proteinExistence type="predicted"/>